<feature type="transmembrane region" description="Helical" evidence="2">
    <location>
        <begin position="275"/>
        <end position="295"/>
    </location>
</feature>
<keyword evidence="5" id="KW-1185">Reference proteome</keyword>
<dbReference type="Gene3D" id="1.10.3730.20">
    <property type="match status" value="2"/>
</dbReference>
<evidence type="ECO:0000313" key="5">
    <source>
        <dbReference type="Proteomes" id="UP000481872"/>
    </source>
</evidence>
<dbReference type="SUPFAM" id="SSF103481">
    <property type="entry name" value="Multidrug resistance efflux transporter EmrE"/>
    <property type="match status" value="2"/>
</dbReference>
<keyword evidence="2" id="KW-0812">Transmembrane</keyword>
<evidence type="ECO:0000256" key="2">
    <source>
        <dbReference type="SAM" id="Phobius"/>
    </source>
</evidence>
<feature type="transmembrane region" description="Helical" evidence="2">
    <location>
        <begin position="38"/>
        <end position="56"/>
    </location>
</feature>
<feature type="domain" description="EamA" evidence="3">
    <location>
        <begin position="6"/>
        <end position="140"/>
    </location>
</feature>
<dbReference type="PANTHER" id="PTHR22911">
    <property type="entry name" value="ACYL-MALONYL CONDENSING ENZYME-RELATED"/>
    <property type="match status" value="1"/>
</dbReference>
<dbReference type="InterPro" id="IPR000620">
    <property type="entry name" value="EamA_dom"/>
</dbReference>
<feature type="transmembrane region" description="Helical" evidence="2">
    <location>
        <begin position="127"/>
        <end position="145"/>
    </location>
</feature>
<feature type="transmembrane region" description="Helical" evidence="2">
    <location>
        <begin position="68"/>
        <end position="90"/>
    </location>
</feature>
<comment type="caution">
    <text evidence="4">The sequence shown here is derived from an EMBL/GenBank/DDBJ whole genome shotgun (WGS) entry which is preliminary data.</text>
</comment>
<feature type="transmembrane region" description="Helical" evidence="2">
    <location>
        <begin position="151"/>
        <end position="172"/>
    </location>
</feature>
<dbReference type="GO" id="GO:0016020">
    <property type="term" value="C:membrane"/>
    <property type="evidence" value="ECO:0007669"/>
    <property type="project" value="InterPro"/>
</dbReference>
<evidence type="ECO:0000256" key="1">
    <source>
        <dbReference type="ARBA" id="ARBA00007362"/>
    </source>
</evidence>
<feature type="transmembrane region" description="Helical" evidence="2">
    <location>
        <begin position="215"/>
        <end position="237"/>
    </location>
</feature>
<proteinExistence type="inferred from homology"/>
<comment type="similarity">
    <text evidence="1">Belongs to the EamA transporter family.</text>
</comment>
<dbReference type="Pfam" id="PF00892">
    <property type="entry name" value="EamA"/>
    <property type="match status" value="2"/>
</dbReference>
<feature type="transmembrane region" description="Helical" evidence="2">
    <location>
        <begin position="184"/>
        <end position="203"/>
    </location>
</feature>
<dbReference type="EMBL" id="JAAGPU010000031">
    <property type="protein sequence ID" value="NEU06019.1"/>
    <property type="molecule type" value="Genomic_DNA"/>
</dbReference>
<keyword evidence="2" id="KW-1133">Transmembrane helix</keyword>
<accession>A0A6M0H5U3</accession>
<dbReference type="InterPro" id="IPR037185">
    <property type="entry name" value="EmrE-like"/>
</dbReference>
<dbReference type="PANTHER" id="PTHR22911:SF133">
    <property type="entry name" value="MEMBRANE PROTEIN"/>
    <property type="match status" value="1"/>
</dbReference>
<feature type="transmembrane region" description="Helical" evidence="2">
    <location>
        <begin position="96"/>
        <end position="118"/>
    </location>
</feature>
<dbReference type="Proteomes" id="UP000481872">
    <property type="component" value="Unassembled WGS sequence"/>
</dbReference>
<name>A0A6M0H5U3_9CLOT</name>
<reference evidence="4 5" key="1">
    <citation type="submission" date="2020-02" db="EMBL/GenBank/DDBJ databases">
        <title>Genome assembly of a novel Clostridium senegalense strain.</title>
        <authorList>
            <person name="Gupta T.B."/>
            <person name="Jauregui R."/>
            <person name="Maclean P."/>
            <person name="Nawarathana A."/>
            <person name="Brightwell G."/>
        </authorList>
    </citation>
    <scope>NUCLEOTIDE SEQUENCE [LARGE SCALE GENOMIC DNA]</scope>
    <source>
        <strain evidence="4 5">AGRFS4</strain>
    </source>
</reference>
<evidence type="ECO:0000313" key="4">
    <source>
        <dbReference type="EMBL" id="NEU06019.1"/>
    </source>
</evidence>
<dbReference type="AlphaFoldDB" id="A0A6M0H5U3"/>
<sequence length="308" mass="34251">MNNKNKGIALVLIATLFWSVMGITSRNLCIAGLDEKSISFFRASIATVCFLLWLLKNNREAFKIDIKGLVICSFYGVGTFAMCFIAFNLSVSKIPISIATVLMFTNSIWVTIFNAIFFKEKITLKKIFVIIFAMIGCLCIANILGGEKVKLDIIGAVAGVATGMLFALQIVIPRFYIEKYKKDTMLIYGFLAATLFLAMFTNFKDIKVAVITNNNPIVVILNILSIGFLSTFISNTFYVKATEYIDTSLTSILVALEPVLGSVFAFFIFGEMLNGIQIIGSIIILMSAIFLEYDFSRFKKNKQIKSSI</sequence>
<evidence type="ECO:0000259" key="3">
    <source>
        <dbReference type="Pfam" id="PF00892"/>
    </source>
</evidence>
<keyword evidence="2" id="KW-0472">Membrane</keyword>
<protein>
    <submittedName>
        <fullName evidence="4">EamA family transporter</fullName>
    </submittedName>
</protein>
<gene>
    <name evidence="4" type="ORF">G3M99_14380</name>
</gene>
<organism evidence="4 5">
    <name type="scientific">Clostridium senegalense</name>
    <dbReference type="NCBI Taxonomy" id="1465809"/>
    <lineage>
        <taxon>Bacteria</taxon>
        <taxon>Bacillati</taxon>
        <taxon>Bacillota</taxon>
        <taxon>Clostridia</taxon>
        <taxon>Eubacteriales</taxon>
        <taxon>Clostridiaceae</taxon>
        <taxon>Clostridium</taxon>
    </lineage>
</organism>
<feature type="transmembrane region" description="Helical" evidence="2">
    <location>
        <begin position="249"/>
        <end position="269"/>
    </location>
</feature>
<feature type="domain" description="EamA" evidence="3">
    <location>
        <begin position="154"/>
        <end position="291"/>
    </location>
</feature>